<feature type="compositionally biased region" description="Low complexity" evidence="1">
    <location>
        <begin position="31"/>
        <end position="41"/>
    </location>
</feature>
<protein>
    <submittedName>
        <fullName evidence="2">Uncharacterized protein</fullName>
    </submittedName>
</protein>
<feature type="compositionally biased region" description="Basic and acidic residues" evidence="1">
    <location>
        <begin position="72"/>
        <end position="84"/>
    </location>
</feature>
<evidence type="ECO:0000313" key="3">
    <source>
        <dbReference type="Proteomes" id="UP000026962"/>
    </source>
</evidence>
<dbReference type="EnsemblPlants" id="OPUNC07G11000.1">
    <property type="protein sequence ID" value="OPUNC07G11000.1"/>
    <property type="gene ID" value="OPUNC07G11000"/>
</dbReference>
<proteinExistence type="predicted"/>
<dbReference type="Gramene" id="OPUNC07G11000.1">
    <property type="protein sequence ID" value="OPUNC07G11000.1"/>
    <property type="gene ID" value="OPUNC07G11000"/>
</dbReference>
<name>A0A0E0LJW5_ORYPU</name>
<dbReference type="HOGENOM" id="CLU_2310703_0_0_1"/>
<organism evidence="2">
    <name type="scientific">Oryza punctata</name>
    <name type="common">Red rice</name>
    <dbReference type="NCBI Taxonomy" id="4537"/>
    <lineage>
        <taxon>Eukaryota</taxon>
        <taxon>Viridiplantae</taxon>
        <taxon>Streptophyta</taxon>
        <taxon>Embryophyta</taxon>
        <taxon>Tracheophyta</taxon>
        <taxon>Spermatophyta</taxon>
        <taxon>Magnoliopsida</taxon>
        <taxon>Liliopsida</taxon>
        <taxon>Poales</taxon>
        <taxon>Poaceae</taxon>
        <taxon>BOP clade</taxon>
        <taxon>Oryzoideae</taxon>
        <taxon>Oryzeae</taxon>
        <taxon>Oryzinae</taxon>
        <taxon>Oryza</taxon>
    </lineage>
</organism>
<feature type="region of interest" description="Disordered" evidence="1">
    <location>
        <begin position="1"/>
        <end position="100"/>
    </location>
</feature>
<sequence>MNDVFQFVSGTPQLVMGTCPRNRRENYRKNAVSAGAEPAAAGDEREGNNNPATENSRSRPSESNGGSGIASRGDDVEGWVKVDAESQGNVPIEGRKASGI</sequence>
<evidence type="ECO:0000256" key="1">
    <source>
        <dbReference type="SAM" id="MobiDB-lite"/>
    </source>
</evidence>
<keyword evidence="3" id="KW-1185">Reference proteome</keyword>
<evidence type="ECO:0000313" key="2">
    <source>
        <dbReference type="EnsemblPlants" id="OPUNC07G11010.1"/>
    </source>
</evidence>
<dbReference type="Gramene" id="OPUNC07G11010.1">
    <property type="protein sequence ID" value="OPUNC07G11010.1"/>
    <property type="gene ID" value="OPUNC07G11010"/>
</dbReference>
<dbReference type="AlphaFoldDB" id="A0A0E0LJW5"/>
<accession>A0A0E0LJW5</accession>
<dbReference type="EnsemblPlants" id="OPUNC07G11010.1">
    <property type="protein sequence ID" value="OPUNC07G11010.1"/>
    <property type="gene ID" value="OPUNC07G11010"/>
</dbReference>
<reference evidence="2" key="1">
    <citation type="submission" date="2015-04" db="UniProtKB">
        <authorList>
            <consortium name="EnsemblPlants"/>
        </authorList>
    </citation>
    <scope>IDENTIFICATION</scope>
</reference>
<dbReference type="Proteomes" id="UP000026962">
    <property type="component" value="Chromosome 7"/>
</dbReference>
<reference evidence="2" key="2">
    <citation type="submission" date="2018-05" db="EMBL/GenBank/DDBJ databases">
        <title>OpunRS2 (Oryza punctata Reference Sequence Version 2).</title>
        <authorList>
            <person name="Zhang J."/>
            <person name="Kudrna D."/>
            <person name="Lee S."/>
            <person name="Talag J."/>
            <person name="Welchert J."/>
            <person name="Wing R.A."/>
        </authorList>
    </citation>
    <scope>NUCLEOTIDE SEQUENCE [LARGE SCALE GENOMIC DNA]</scope>
</reference>